<reference evidence="1" key="1">
    <citation type="submission" date="2023-10" db="EMBL/GenBank/DDBJ databases">
        <authorList>
            <person name="Chen Y."/>
            <person name="Shah S."/>
            <person name="Dougan E. K."/>
            <person name="Thang M."/>
            <person name="Chan C."/>
        </authorList>
    </citation>
    <scope>NUCLEOTIDE SEQUENCE [LARGE SCALE GENOMIC DNA]</scope>
</reference>
<gene>
    <name evidence="1" type="ORF">PCOR1329_LOCUS83982</name>
</gene>
<dbReference type="EMBL" id="CAUYUJ010022228">
    <property type="protein sequence ID" value="CAK0909621.1"/>
    <property type="molecule type" value="Genomic_DNA"/>
</dbReference>
<sequence>MCMAEYWCSTQLSPPRGVPTPHGSTAASPLSWPALWNSSEGWNSPPPARPWLESTPRRLARPVLRLKSGGTSRGPLDAFARASMARSYCATLATKAAARPSAFVILRSAFRDASDLKAMPWASGAHAVSSPRAATA</sequence>
<evidence type="ECO:0000313" key="1">
    <source>
        <dbReference type="EMBL" id="CAK0909621.1"/>
    </source>
</evidence>
<comment type="caution">
    <text evidence="1">The sequence shown here is derived from an EMBL/GenBank/DDBJ whole genome shotgun (WGS) entry which is preliminary data.</text>
</comment>
<name>A0ABN9YD34_9DINO</name>
<dbReference type="Proteomes" id="UP001189429">
    <property type="component" value="Unassembled WGS sequence"/>
</dbReference>
<keyword evidence="2" id="KW-1185">Reference proteome</keyword>
<organism evidence="1 2">
    <name type="scientific">Prorocentrum cordatum</name>
    <dbReference type="NCBI Taxonomy" id="2364126"/>
    <lineage>
        <taxon>Eukaryota</taxon>
        <taxon>Sar</taxon>
        <taxon>Alveolata</taxon>
        <taxon>Dinophyceae</taxon>
        <taxon>Prorocentrales</taxon>
        <taxon>Prorocentraceae</taxon>
        <taxon>Prorocentrum</taxon>
    </lineage>
</organism>
<protein>
    <submittedName>
        <fullName evidence="1">Uncharacterized protein</fullName>
    </submittedName>
</protein>
<proteinExistence type="predicted"/>
<accession>A0ABN9YD34</accession>
<evidence type="ECO:0000313" key="2">
    <source>
        <dbReference type="Proteomes" id="UP001189429"/>
    </source>
</evidence>